<name>A0A5B6U6S3_9ROSI</name>
<dbReference type="InterPro" id="IPR002182">
    <property type="entry name" value="NB-ARC"/>
</dbReference>
<dbReference type="EMBL" id="SMMG02000013">
    <property type="protein sequence ID" value="KAA3453078.1"/>
    <property type="molecule type" value="Genomic_DNA"/>
</dbReference>
<dbReference type="Pfam" id="PF23247">
    <property type="entry name" value="LRR_RPS2"/>
    <property type="match status" value="8"/>
</dbReference>
<dbReference type="InterPro" id="IPR032675">
    <property type="entry name" value="LRR_dom_sf"/>
</dbReference>
<dbReference type="Gene3D" id="3.40.50.300">
    <property type="entry name" value="P-loop containing nucleotide triphosphate hydrolases"/>
    <property type="match status" value="1"/>
</dbReference>
<feature type="coiled-coil region" evidence="7">
    <location>
        <begin position="40"/>
        <end position="95"/>
    </location>
</feature>
<keyword evidence="6" id="KW-0067">ATP-binding</keyword>
<feature type="domain" description="Disease resistance protein At4g27190-like leucine-rich repeats" evidence="9">
    <location>
        <begin position="916"/>
        <end position="966"/>
    </location>
</feature>
<dbReference type="InterPro" id="IPR050905">
    <property type="entry name" value="Plant_NBS-LRR"/>
</dbReference>
<gene>
    <name evidence="10" type="ORF">EPI10_009152</name>
</gene>
<dbReference type="OrthoDB" id="971758at2759"/>
<sequence>MGCGFCEAALSNSVGTLVVDCVVKPVGRQLDYVRRFHVNVERLREKTRQLADKRRRVQNQIEDATNWLRLIENEVQNWQSRADETLLDMRTLEEEIQLNKRCLDWCPDWRWRYQLSKKAMKKIQDISELVAEFDQLGAVGYPDPTPPSTIDFLCSKEFEASKSSKAAFYQIMDALKDENINMIGLWGMGGVGKTTLAREFGSQAQKLNLFDKVVITTVSQKPNLEKIQDQIAQYIGFDMKNERGSRRSEQELWSRLKNEPRILIILDDIWAFINLKEEIGIPIGDDHKGCKVLLTTRRQQVCRVMDCQNVVQLGCLDDDDAWTLFQKKAGLDDCSDDSIKTPAKKIVKKCRGLPIAIVPLASALKGKTHHEWQAAYWRLNARRLTEIEDVNERNAYKCLEASFNYLKNMETKTCFLWCSLFPEDDEIYVENLVGYAWGLELYEGMDSIKVVRSGVLASIETLKNSGLLLDCGERHVKMHDVVRQFALWKASSRKISFGTVETLPMDESFKHYTAISFEIDQMDELPKGVFFPKLKLPKGVVFPKLKLLFLGGHRFMKTSSEFFEGMKALQVCALNKNFISLAAFQFHMNLRTLYLINCDLSDISMLTELKTLHILSLRGSYITELPTEAGDLENLRLLDLSHCYELRRIAPNLIRRLSNLEELYLHGCSSLKWATEDTTQRESYSSLRELDLLPNLAVISLDISSEHLPDGFVFRRLGSFDFSIGIDRRWFRKRDTYPISRYLRIEKSVDACKQLFENVESLELKDVEGHPNLIPSLDLGFSKLTSLDLRLCSSMQCLIDASKQQEPITAFSNLRKLSLSNMFDLEEMCNVSQPQGFLQKLEEVIVSDCDKMQVLFPIAELRSIEQGGSSCHLSLQSLKIVEIGGCKNLKYIFPMSVANSLGKLQNLKIERCFGMEEIIQHSQVSNISFQCLREVQVTGCNSLKFLFPTCVAGSLGQLQTLVIESCLGMEEIIQDSQVSTISFQCLREVQVTQCNNLKFLFPTCVANSLGELQTLKIMSCFGMEEIIQHSQVSTISFQCLREVQVTECNNLKFLFPTCVAGNLGQLQTLVIKSCLGMEEIIQDSQVSTISFQCLREVQVTECNNLKYLFPTCVAGNLGQLQTLRIESCSQLQDIIQGPEVFISMAQGLARLYKLELMNLPQLKGRDRNSIVLTSPSLHELKVRDCPQLTPFIVPTNIQTLRFWEMTEKKQISNVTVPECRGGTSISNFEELFEYSGFNLSTLRDLGLYKLTELRVIWSGPIQVEHFQNLSVLTVQDCRRLRYIFSPTIARNLPQLRALDIANCEELEEIIEKDQTSSQHHLQLICFPVLRWITIEKCENLKSLLPITLADGGLPKLEILRLRRVSKLEQVFEGDGSNVSKDEEKVIHLPQLYFLTLWELPNLVSFSPVGYHFVFPSLMSLGVKSCPNITTGFSVDSQKSVHAKTQASQSVDENIVEESATAQETAWPNCSDIEWRRGYGSDLSSEDSDFSIED</sequence>
<dbReference type="Pfam" id="PF00931">
    <property type="entry name" value="NB-ARC"/>
    <property type="match status" value="1"/>
</dbReference>
<feature type="domain" description="Disease resistance protein At4g27190-like leucine-rich repeats" evidence="9">
    <location>
        <begin position="866"/>
        <end position="912"/>
    </location>
</feature>
<evidence type="ECO:0000313" key="11">
    <source>
        <dbReference type="Proteomes" id="UP000325315"/>
    </source>
</evidence>
<feature type="domain" description="Disease resistance protein At4g27190-like leucine-rich repeats" evidence="9">
    <location>
        <begin position="1175"/>
        <end position="1304"/>
    </location>
</feature>
<keyword evidence="5" id="KW-0611">Plant defense</keyword>
<evidence type="ECO:0000259" key="8">
    <source>
        <dbReference type="Pfam" id="PF00931"/>
    </source>
</evidence>
<dbReference type="GO" id="GO:0006952">
    <property type="term" value="P:defense response"/>
    <property type="evidence" value="ECO:0007669"/>
    <property type="project" value="UniProtKB-KW"/>
</dbReference>
<dbReference type="InterPro" id="IPR027417">
    <property type="entry name" value="P-loop_NTPase"/>
</dbReference>
<dbReference type="Gene3D" id="1.10.10.10">
    <property type="entry name" value="Winged helix-like DNA-binding domain superfamily/Winged helix DNA-binding domain"/>
    <property type="match status" value="1"/>
</dbReference>
<dbReference type="PRINTS" id="PR00364">
    <property type="entry name" value="DISEASERSIST"/>
</dbReference>
<keyword evidence="4" id="KW-0547">Nucleotide-binding</keyword>
<proteinExistence type="inferred from homology"/>
<dbReference type="Proteomes" id="UP000325315">
    <property type="component" value="Unassembled WGS sequence"/>
</dbReference>
<protein>
    <submittedName>
        <fullName evidence="10">Putative disease resistance protein</fullName>
    </submittedName>
</protein>
<evidence type="ECO:0000259" key="9">
    <source>
        <dbReference type="Pfam" id="PF23247"/>
    </source>
</evidence>
<comment type="similarity">
    <text evidence="1">Belongs to the disease resistance NB-LRR family.</text>
</comment>
<feature type="domain" description="NB-ARC" evidence="8">
    <location>
        <begin position="170"/>
        <end position="330"/>
    </location>
</feature>
<dbReference type="PANTHER" id="PTHR33463">
    <property type="entry name" value="NB-ARC DOMAIN-CONTAINING PROTEIN-RELATED"/>
    <property type="match status" value="1"/>
</dbReference>
<dbReference type="InterPro" id="IPR036388">
    <property type="entry name" value="WH-like_DNA-bd_sf"/>
</dbReference>
<organism evidence="10 11">
    <name type="scientific">Gossypium australe</name>
    <dbReference type="NCBI Taxonomy" id="47621"/>
    <lineage>
        <taxon>Eukaryota</taxon>
        <taxon>Viridiplantae</taxon>
        <taxon>Streptophyta</taxon>
        <taxon>Embryophyta</taxon>
        <taxon>Tracheophyta</taxon>
        <taxon>Spermatophyta</taxon>
        <taxon>Magnoliopsida</taxon>
        <taxon>eudicotyledons</taxon>
        <taxon>Gunneridae</taxon>
        <taxon>Pentapetalae</taxon>
        <taxon>rosids</taxon>
        <taxon>malvids</taxon>
        <taxon>Malvales</taxon>
        <taxon>Malvaceae</taxon>
        <taxon>Malvoideae</taxon>
        <taxon>Gossypium</taxon>
    </lineage>
</organism>
<comment type="caution">
    <text evidence="10">The sequence shown here is derived from an EMBL/GenBank/DDBJ whole genome shotgun (WGS) entry which is preliminary data.</text>
</comment>
<evidence type="ECO:0000256" key="5">
    <source>
        <dbReference type="ARBA" id="ARBA00022821"/>
    </source>
</evidence>
<feature type="domain" description="Disease resistance protein At4g27190-like leucine-rich repeats" evidence="9">
    <location>
        <begin position="970"/>
        <end position="1020"/>
    </location>
</feature>
<dbReference type="FunFam" id="3.40.50.300:FF:001091">
    <property type="entry name" value="Probable disease resistance protein At1g61300"/>
    <property type="match status" value="1"/>
</dbReference>
<feature type="domain" description="Disease resistance protein At4g27190-like leucine-rich repeats" evidence="9">
    <location>
        <begin position="1078"/>
        <end position="1128"/>
    </location>
</feature>
<dbReference type="Pfam" id="PF13855">
    <property type="entry name" value="LRR_8"/>
    <property type="match status" value="1"/>
</dbReference>
<keyword evidence="2" id="KW-0433">Leucine-rich repeat</keyword>
<evidence type="ECO:0000256" key="1">
    <source>
        <dbReference type="ARBA" id="ARBA00008894"/>
    </source>
</evidence>
<dbReference type="InterPro" id="IPR001611">
    <property type="entry name" value="Leu-rich_rpt"/>
</dbReference>
<dbReference type="PROSITE" id="PS51450">
    <property type="entry name" value="LRR"/>
    <property type="match status" value="1"/>
</dbReference>
<dbReference type="SUPFAM" id="SSF52047">
    <property type="entry name" value="RNI-like"/>
    <property type="match status" value="3"/>
</dbReference>
<keyword evidence="3" id="KW-0677">Repeat</keyword>
<evidence type="ECO:0000256" key="4">
    <source>
        <dbReference type="ARBA" id="ARBA00022741"/>
    </source>
</evidence>
<keyword evidence="7" id="KW-0175">Coiled coil</keyword>
<dbReference type="SUPFAM" id="SSF52540">
    <property type="entry name" value="P-loop containing nucleoside triphosphate hydrolases"/>
    <property type="match status" value="1"/>
</dbReference>
<evidence type="ECO:0000256" key="3">
    <source>
        <dbReference type="ARBA" id="ARBA00022737"/>
    </source>
</evidence>
<dbReference type="InterPro" id="IPR057135">
    <property type="entry name" value="At4g27190-like_LRR"/>
</dbReference>
<evidence type="ECO:0000256" key="6">
    <source>
        <dbReference type="ARBA" id="ARBA00022840"/>
    </source>
</evidence>
<dbReference type="GO" id="GO:0005524">
    <property type="term" value="F:ATP binding"/>
    <property type="evidence" value="ECO:0007669"/>
    <property type="project" value="UniProtKB-KW"/>
</dbReference>
<dbReference type="Gene3D" id="1.10.8.430">
    <property type="entry name" value="Helical domain of apoptotic protease-activating factors"/>
    <property type="match status" value="1"/>
</dbReference>
<reference evidence="11" key="1">
    <citation type="journal article" date="2019" name="Plant Biotechnol. J.">
        <title>Genome sequencing of the Australian wild diploid species Gossypium australe highlights disease resistance and delayed gland morphogenesis.</title>
        <authorList>
            <person name="Cai Y."/>
            <person name="Cai X."/>
            <person name="Wang Q."/>
            <person name="Wang P."/>
            <person name="Zhang Y."/>
            <person name="Cai C."/>
            <person name="Xu Y."/>
            <person name="Wang K."/>
            <person name="Zhou Z."/>
            <person name="Wang C."/>
            <person name="Geng S."/>
            <person name="Li B."/>
            <person name="Dong Q."/>
            <person name="Hou Y."/>
            <person name="Wang H."/>
            <person name="Ai P."/>
            <person name="Liu Z."/>
            <person name="Yi F."/>
            <person name="Sun M."/>
            <person name="An G."/>
            <person name="Cheng J."/>
            <person name="Zhang Y."/>
            <person name="Shi Q."/>
            <person name="Xie Y."/>
            <person name="Shi X."/>
            <person name="Chang Y."/>
            <person name="Huang F."/>
            <person name="Chen Y."/>
            <person name="Hong S."/>
            <person name="Mi L."/>
            <person name="Sun Q."/>
            <person name="Zhang L."/>
            <person name="Zhou B."/>
            <person name="Peng R."/>
            <person name="Zhang X."/>
            <person name="Liu F."/>
        </authorList>
    </citation>
    <scope>NUCLEOTIDE SEQUENCE [LARGE SCALE GENOMIC DNA]</scope>
    <source>
        <strain evidence="11">cv. PA1801</strain>
    </source>
</reference>
<feature type="domain" description="Disease resistance protein At4g27190-like leucine-rich repeats" evidence="9">
    <location>
        <begin position="752"/>
        <end position="864"/>
    </location>
</feature>
<keyword evidence="11" id="KW-1185">Reference proteome</keyword>
<evidence type="ECO:0000313" key="10">
    <source>
        <dbReference type="EMBL" id="KAA3453078.1"/>
    </source>
</evidence>
<dbReference type="InterPro" id="IPR042197">
    <property type="entry name" value="Apaf_helical"/>
</dbReference>
<accession>A0A5B6U6S3</accession>
<feature type="domain" description="Disease resistance protein At4g27190-like leucine-rich repeats" evidence="9">
    <location>
        <begin position="1024"/>
        <end position="1074"/>
    </location>
</feature>
<dbReference type="Gene3D" id="3.80.10.10">
    <property type="entry name" value="Ribonuclease Inhibitor"/>
    <property type="match status" value="4"/>
</dbReference>
<feature type="domain" description="Disease resistance protein At4g27190-like leucine-rich repeats" evidence="9">
    <location>
        <begin position="1312"/>
        <end position="1439"/>
    </location>
</feature>
<evidence type="ECO:0000256" key="2">
    <source>
        <dbReference type="ARBA" id="ARBA00022614"/>
    </source>
</evidence>
<dbReference type="PANTHER" id="PTHR33463:SF203">
    <property type="entry name" value="AAA+ ATPASE DOMAIN-CONTAINING PROTEIN"/>
    <property type="match status" value="1"/>
</dbReference>
<dbReference type="GO" id="GO:0043531">
    <property type="term" value="F:ADP binding"/>
    <property type="evidence" value="ECO:0007669"/>
    <property type="project" value="InterPro"/>
</dbReference>
<dbReference type="SUPFAM" id="SSF52058">
    <property type="entry name" value="L domain-like"/>
    <property type="match status" value="1"/>
</dbReference>
<evidence type="ECO:0000256" key="7">
    <source>
        <dbReference type="SAM" id="Coils"/>
    </source>
</evidence>